<accession>A0AAQ3MG21</accession>
<keyword evidence="2" id="KW-1185">Reference proteome</keyword>
<name>A0AAQ3MG21_VIGMU</name>
<proteinExistence type="predicted"/>
<organism evidence="1 2">
    <name type="scientific">Vigna mungo</name>
    <name type="common">Black gram</name>
    <name type="synonym">Phaseolus mungo</name>
    <dbReference type="NCBI Taxonomy" id="3915"/>
    <lineage>
        <taxon>Eukaryota</taxon>
        <taxon>Viridiplantae</taxon>
        <taxon>Streptophyta</taxon>
        <taxon>Embryophyta</taxon>
        <taxon>Tracheophyta</taxon>
        <taxon>Spermatophyta</taxon>
        <taxon>Magnoliopsida</taxon>
        <taxon>eudicotyledons</taxon>
        <taxon>Gunneridae</taxon>
        <taxon>Pentapetalae</taxon>
        <taxon>rosids</taxon>
        <taxon>fabids</taxon>
        <taxon>Fabales</taxon>
        <taxon>Fabaceae</taxon>
        <taxon>Papilionoideae</taxon>
        <taxon>50 kb inversion clade</taxon>
        <taxon>NPAAA clade</taxon>
        <taxon>indigoferoid/millettioid clade</taxon>
        <taxon>Phaseoleae</taxon>
        <taxon>Vigna</taxon>
    </lineage>
</organism>
<protein>
    <submittedName>
        <fullName evidence="1">Uncharacterized protein</fullName>
    </submittedName>
</protein>
<dbReference type="Proteomes" id="UP001374535">
    <property type="component" value="Chromosome 11"/>
</dbReference>
<dbReference type="EMBL" id="CP144690">
    <property type="protein sequence ID" value="WVY90556.1"/>
    <property type="molecule type" value="Genomic_DNA"/>
</dbReference>
<evidence type="ECO:0000313" key="2">
    <source>
        <dbReference type="Proteomes" id="UP001374535"/>
    </source>
</evidence>
<sequence>MSLQDGDVVGENERDVVHAGSEACSIWTLALVWAEIWRAIVEAKANGEEKVVIDFCRDFNLSGASQAFTEGSDCVGVVVSWERGHKGFDGDTLCRTWCRFVVENGCGCGVVKRGVLCGLIGTCSHVVA</sequence>
<dbReference type="AlphaFoldDB" id="A0AAQ3MG21"/>
<gene>
    <name evidence="1" type="ORF">V8G54_036070</name>
</gene>
<evidence type="ECO:0000313" key="1">
    <source>
        <dbReference type="EMBL" id="WVY90556.1"/>
    </source>
</evidence>
<reference evidence="1 2" key="1">
    <citation type="journal article" date="2023" name="Life. Sci Alliance">
        <title>Evolutionary insights into 3D genome organization and epigenetic landscape of Vigna mungo.</title>
        <authorList>
            <person name="Junaid A."/>
            <person name="Singh B."/>
            <person name="Bhatia S."/>
        </authorList>
    </citation>
    <scope>NUCLEOTIDE SEQUENCE [LARGE SCALE GENOMIC DNA]</scope>
    <source>
        <strain evidence="1">Urdbean</strain>
    </source>
</reference>